<accession>A0A7Y3RMU2</accession>
<organism evidence="2 3">
    <name type="scientific">Parvularcula mediterranea</name>
    <dbReference type="NCBI Taxonomy" id="2732508"/>
    <lineage>
        <taxon>Bacteria</taxon>
        <taxon>Pseudomonadati</taxon>
        <taxon>Pseudomonadota</taxon>
        <taxon>Alphaproteobacteria</taxon>
        <taxon>Parvularculales</taxon>
        <taxon>Parvularculaceae</taxon>
        <taxon>Parvularcula</taxon>
    </lineage>
</organism>
<dbReference type="EMBL" id="JABFCX010000003">
    <property type="protein sequence ID" value="NNU16515.1"/>
    <property type="molecule type" value="Genomic_DNA"/>
</dbReference>
<dbReference type="AlphaFoldDB" id="A0A7Y3RMU2"/>
<feature type="chain" id="PRO_5030610267" evidence="1">
    <location>
        <begin position="20"/>
        <end position="347"/>
    </location>
</feature>
<feature type="signal peptide" evidence="1">
    <location>
        <begin position="1"/>
        <end position="19"/>
    </location>
</feature>
<evidence type="ECO:0000313" key="2">
    <source>
        <dbReference type="EMBL" id="NNU16515.1"/>
    </source>
</evidence>
<dbReference type="RefSeq" id="WP_173199036.1">
    <property type="nucleotide sequence ID" value="NZ_JABFCX010000003.1"/>
</dbReference>
<evidence type="ECO:0000313" key="3">
    <source>
        <dbReference type="Proteomes" id="UP000536835"/>
    </source>
</evidence>
<keyword evidence="3" id="KW-1185">Reference proteome</keyword>
<proteinExistence type="predicted"/>
<reference evidence="2 3" key="1">
    <citation type="submission" date="2020-05" db="EMBL/GenBank/DDBJ databases">
        <title>Parvularcula mediterraneae sp. nov., isolated from polypropylene straw from shallow seawater of the seashore of Laganas in Zakynthos island, Greece.</title>
        <authorList>
            <person name="Szabo I."/>
            <person name="Al-Omari J."/>
            <person name="Rado J."/>
            <person name="Szerdahelyi G.S."/>
        </authorList>
    </citation>
    <scope>NUCLEOTIDE SEQUENCE [LARGE SCALE GENOMIC DNA]</scope>
    <source>
        <strain evidence="2 3">ZS-1/3</strain>
    </source>
</reference>
<protein>
    <submittedName>
        <fullName evidence="2">Uncharacterized protein</fullName>
    </submittedName>
</protein>
<dbReference type="Proteomes" id="UP000536835">
    <property type="component" value="Unassembled WGS sequence"/>
</dbReference>
<keyword evidence="1" id="KW-0732">Signal</keyword>
<comment type="caution">
    <text evidence="2">The sequence shown here is derived from an EMBL/GenBank/DDBJ whole genome shotgun (WGS) entry which is preliminary data.</text>
</comment>
<gene>
    <name evidence="2" type="ORF">HK107_09305</name>
</gene>
<sequence length="347" mass="39434">MKLIGWLAALAALVSPALAQKDVTPLFAEDATLAITLTGPFKELRSRAGDEEPQRYDAVMRLEGTSAETHAINLQARGNFRRDRKNCGFPPLRLRINEKPGDASLFDRQRSLKLVTHCRDRAQYRDYLLAEYTAYRLYGLLTEESFKVRLLDITYVEEADGSVVTTQSAFFIEDIDDLADRFGKDEVEADRATQEALVADAAGRLSVFQYMIGNTDWSVLRGREDDPCCHNMKMIGATEEARTDLTPIPYDFDHAGLIDARYATPPPGLDLDSVRERRYRGFCRHNTEARATIEKTVSMKDAFLAEVARTPGLTDRKRGAMRRYLEGYFRDVRSEDIAERKLLRDCR</sequence>
<evidence type="ECO:0000256" key="1">
    <source>
        <dbReference type="SAM" id="SignalP"/>
    </source>
</evidence>
<name>A0A7Y3RMU2_9PROT</name>